<proteinExistence type="inferred from homology"/>
<evidence type="ECO:0000256" key="3">
    <source>
        <dbReference type="ARBA" id="ARBA00022507"/>
    </source>
</evidence>
<name>A0A7T7DKL0_HYPMA</name>
<dbReference type="Pfam" id="PF02076">
    <property type="entry name" value="STE3"/>
    <property type="match status" value="1"/>
</dbReference>
<dbReference type="PRINTS" id="PR00900">
    <property type="entry name" value="PHEROMONEAR"/>
</dbReference>
<evidence type="ECO:0000313" key="11">
    <source>
        <dbReference type="EMBL" id="QQL12042.1"/>
    </source>
</evidence>
<evidence type="ECO:0000256" key="6">
    <source>
        <dbReference type="ARBA" id="ARBA00023040"/>
    </source>
</evidence>
<feature type="transmembrane region" description="Helical" evidence="10">
    <location>
        <begin position="156"/>
        <end position="182"/>
    </location>
</feature>
<keyword evidence="8" id="KW-0675">Receptor</keyword>
<feature type="transmembrane region" description="Helical" evidence="10">
    <location>
        <begin position="203"/>
        <end position="227"/>
    </location>
</feature>
<dbReference type="GO" id="GO:0005886">
    <property type="term" value="C:plasma membrane"/>
    <property type="evidence" value="ECO:0007669"/>
    <property type="project" value="TreeGrafter"/>
</dbReference>
<dbReference type="PANTHER" id="PTHR28097">
    <property type="entry name" value="PHEROMONE A FACTOR RECEPTOR"/>
    <property type="match status" value="1"/>
</dbReference>
<evidence type="ECO:0000256" key="9">
    <source>
        <dbReference type="ARBA" id="ARBA00023224"/>
    </source>
</evidence>
<evidence type="ECO:0000256" key="4">
    <source>
        <dbReference type="ARBA" id="ARBA00022692"/>
    </source>
</evidence>
<dbReference type="InterPro" id="IPR001499">
    <property type="entry name" value="GPCR_STE3"/>
</dbReference>
<feature type="transmembrane region" description="Helical" evidence="10">
    <location>
        <begin position="35"/>
        <end position="55"/>
    </location>
</feature>
<dbReference type="PRINTS" id="PR00899">
    <property type="entry name" value="GPCRSTE3"/>
</dbReference>
<dbReference type="EMBL" id="MT840830">
    <property type="protein sequence ID" value="QQL12042.1"/>
    <property type="molecule type" value="Genomic_DNA"/>
</dbReference>
<dbReference type="AlphaFoldDB" id="A0A7T7DKL0"/>
<dbReference type="InterPro" id="IPR001546">
    <property type="entry name" value="GPCR_Pheromne_A_rcpt"/>
</dbReference>
<sequence>MHHVELPIGAFVSALLVLIPLPWHWRARNVPTLSIIAWLFISNVIFGVNSVVWAGNVRIVAPVWCDIVTKFQIGSTMSLPACCLCLCIHLERIASVRYVQTTHGQKRRRMLFDLALCWGLPLIYMALHYIVQGHRYDIVEDFGCRPAVYTSVQSILILWALPLLVVFLTMILASISLVHFFRRRLAFARHLRDSNSALTTSRYFRLMAMAIVQMFWGLVVMSIHVWFTCRNGLRPWTGWTDVHSNFSRVGVFPSRLIPPDILRWTHFTWWTVPISSIFFFAFFSFGDDAVKEYKACFQWITPLFRRKNETILPMSSLPRTTSPKEFASARLKHDNDDKHDTALRIHLKTEVSQFHSESVSTLRTVCSDGSFPSDNSPTTLAFSAYVPVTLPKAS</sequence>
<evidence type="ECO:0000256" key="8">
    <source>
        <dbReference type="ARBA" id="ARBA00023170"/>
    </source>
</evidence>
<evidence type="ECO:0000256" key="2">
    <source>
        <dbReference type="ARBA" id="ARBA00011085"/>
    </source>
</evidence>
<keyword evidence="4 10" id="KW-0812">Transmembrane</keyword>
<comment type="similarity">
    <text evidence="2">Belongs to the G-protein coupled receptor 4 family.</text>
</comment>
<gene>
    <name evidence="11" type="primary">ste3.3</name>
</gene>
<keyword evidence="7 10" id="KW-0472">Membrane</keyword>
<keyword evidence="9" id="KW-0807">Transducer</keyword>
<keyword evidence="5 10" id="KW-1133">Transmembrane helix</keyword>
<comment type="subcellular location">
    <subcellularLocation>
        <location evidence="1">Membrane</location>
        <topology evidence="1">Multi-pass membrane protein</topology>
    </subcellularLocation>
</comment>
<feature type="transmembrane region" description="Helical" evidence="10">
    <location>
        <begin position="267"/>
        <end position="285"/>
    </location>
</feature>
<organism evidence="11">
    <name type="scientific">Hypsizygus marmoreus</name>
    <name type="common">White beech mushroom</name>
    <name type="synonym">Agaricus marmoreus</name>
    <dbReference type="NCBI Taxonomy" id="39966"/>
    <lineage>
        <taxon>Eukaryota</taxon>
        <taxon>Fungi</taxon>
        <taxon>Dikarya</taxon>
        <taxon>Basidiomycota</taxon>
        <taxon>Agaricomycotina</taxon>
        <taxon>Agaricomycetes</taxon>
        <taxon>Agaricomycetidae</taxon>
        <taxon>Agaricales</taxon>
        <taxon>Tricholomatineae</taxon>
        <taxon>Lyophyllaceae</taxon>
        <taxon>Hypsizygus</taxon>
    </lineage>
</organism>
<feature type="transmembrane region" description="Helical" evidence="10">
    <location>
        <begin position="6"/>
        <end position="23"/>
    </location>
</feature>
<feature type="transmembrane region" description="Helical" evidence="10">
    <location>
        <begin position="111"/>
        <end position="131"/>
    </location>
</feature>
<keyword evidence="3" id="KW-0589">Pheromone response</keyword>
<dbReference type="Gene3D" id="1.20.1070.10">
    <property type="entry name" value="Rhodopsin 7-helix transmembrane proteins"/>
    <property type="match status" value="1"/>
</dbReference>
<accession>A0A7T7DKL0</accession>
<dbReference type="CDD" id="cd14966">
    <property type="entry name" value="7tmD_STE3"/>
    <property type="match status" value="1"/>
</dbReference>
<evidence type="ECO:0000256" key="7">
    <source>
        <dbReference type="ARBA" id="ARBA00023136"/>
    </source>
</evidence>
<evidence type="ECO:0000256" key="1">
    <source>
        <dbReference type="ARBA" id="ARBA00004141"/>
    </source>
</evidence>
<evidence type="ECO:0000256" key="10">
    <source>
        <dbReference type="SAM" id="Phobius"/>
    </source>
</evidence>
<protein>
    <submittedName>
        <fullName evidence="11">Mating-type protein ste3.3</fullName>
    </submittedName>
</protein>
<reference evidence="11" key="1">
    <citation type="submission" date="2020-08" db="EMBL/GenBank/DDBJ databases">
        <title>Genetic structure and evolutionary diversity of mating type (MAT) locus in Hypsizygus marmoreus.</title>
        <authorList>
            <person name="Zhang J."/>
            <person name="Wang G."/>
        </authorList>
    </citation>
    <scope>NUCLEOTIDE SEQUENCE</scope>
</reference>
<dbReference type="PANTHER" id="PTHR28097:SF1">
    <property type="entry name" value="PHEROMONE A FACTOR RECEPTOR"/>
    <property type="match status" value="1"/>
</dbReference>
<dbReference type="GO" id="GO:0004933">
    <property type="term" value="F:mating-type a-factor pheromone receptor activity"/>
    <property type="evidence" value="ECO:0007669"/>
    <property type="project" value="InterPro"/>
</dbReference>
<evidence type="ECO:0000256" key="5">
    <source>
        <dbReference type="ARBA" id="ARBA00022989"/>
    </source>
</evidence>
<dbReference type="GO" id="GO:0000750">
    <property type="term" value="P:pheromone-dependent signal transduction involved in conjugation with cellular fusion"/>
    <property type="evidence" value="ECO:0007669"/>
    <property type="project" value="TreeGrafter"/>
</dbReference>
<keyword evidence="6" id="KW-0297">G-protein coupled receptor</keyword>